<dbReference type="OrthoDB" id="9797709at2"/>
<dbReference type="InterPro" id="IPR012338">
    <property type="entry name" value="Beta-lactam/transpept-like"/>
</dbReference>
<dbReference type="SUPFAM" id="SSF56601">
    <property type="entry name" value="beta-lactamase/transpeptidase-like"/>
    <property type="match status" value="1"/>
</dbReference>
<feature type="chain" id="PRO_5020934980" evidence="1">
    <location>
        <begin position="23"/>
        <end position="333"/>
    </location>
</feature>
<dbReference type="RefSeq" id="WP_132075962.1">
    <property type="nucleotide sequence ID" value="NZ_SLUI01000002.1"/>
</dbReference>
<dbReference type="InterPro" id="IPR050491">
    <property type="entry name" value="AmpC-like"/>
</dbReference>
<sequence>MKAKVLLVFVMIFLIINSVTFAATDLRYIDGIPVVGQETTYKTVDDKVVQFMKIHQIKAASVAIMKDGIIVLNHGYGYSDRKGTIPVEPNTLMRIASVTKPFTAAAVRSLVREGKISLDTKILDVLDIKPFRGTVIDPRWYSITVGNLLSHRGGWDRNSTSVEFDPMFKSAFIQREMQLPGPPNPTQIISYMMSKPLDFNPGEKYVYSNFGYSILGRVIEKVTGMSYFEYLKQSVLIPAGINDIEIGRTLPQDRNPKEIKFYYHPGTMASVINSRIVSPPDGGFYLEAMDSHGALIASSESLVKFAQKFWVSGQPRLEGQSGGHSWWLLGWNT</sequence>
<dbReference type="PANTHER" id="PTHR46825:SF9">
    <property type="entry name" value="BETA-LACTAMASE-RELATED DOMAIN-CONTAINING PROTEIN"/>
    <property type="match status" value="1"/>
</dbReference>
<evidence type="ECO:0000313" key="4">
    <source>
        <dbReference type="Proteomes" id="UP000295063"/>
    </source>
</evidence>
<keyword evidence="4" id="KW-1185">Reference proteome</keyword>
<gene>
    <name evidence="3" type="ORF">EV210_102351</name>
</gene>
<comment type="caution">
    <text evidence="3">The sequence shown here is derived from an EMBL/GenBank/DDBJ whole genome shotgun (WGS) entry which is preliminary data.</text>
</comment>
<organism evidence="3 4">
    <name type="scientific">Anaerospora hongkongensis</name>
    <dbReference type="NCBI Taxonomy" id="244830"/>
    <lineage>
        <taxon>Bacteria</taxon>
        <taxon>Bacillati</taxon>
        <taxon>Bacillota</taxon>
        <taxon>Negativicutes</taxon>
        <taxon>Selenomonadales</taxon>
        <taxon>Sporomusaceae</taxon>
        <taxon>Anaerospora</taxon>
    </lineage>
</organism>
<keyword evidence="1" id="KW-0732">Signal</keyword>
<name>A0A4R1Q3P1_9FIRM</name>
<accession>A0A4R1Q3P1</accession>
<dbReference type="Gene3D" id="3.40.710.10">
    <property type="entry name" value="DD-peptidase/beta-lactamase superfamily"/>
    <property type="match status" value="1"/>
</dbReference>
<dbReference type="EMBL" id="SLUI01000002">
    <property type="protein sequence ID" value="TCL39435.1"/>
    <property type="molecule type" value="Genomic_DNA"/>
</dbReference>
<protein>
    <submittedName>
        <fullName evidence="3">Beta-lactamase</fullName>
    </submittedName>
</protein>
<evidence type="ECO:0000256" key="1">
    <source>
        <dbReference type="SAM" id="SignalP"/>
    </source>
</evidence>
<evidence type="ECO:0000259" key="2">
    <source>
        <dbReference type="Pfam" id="PF00144"/>
    </source>
</evidence>
<dbReference type="Proteomes" id="UP000295063">
    <property type="component" value="Unassembled WGS sequence"/>
</dbReference>
<dbReference type="Pfam" id="PF00144">
    <property type="entry name" value="Beta-lactamase"/>
    <property type="match status" value="1"/>
</dbReference>
<dbReference type="PANTHER" id="PTHR46825">
    <property type="entry name" value="D-ALANYL-D-ALANINE-CARBOXYPEPTIDASE/ENDOPEPTIDASE AMPH"/>
    <property type="match status" value="1"/>
</dbReference>
<evidence type="ECO:0000313" key="3">
    <source>
        <dbReference type="EMBL" id="TCL39435.1"/>
    </source>
</evidence>
<dbReference type="AlphaFoldDB" id="A0A4R1Q3P1"/>
<reference evidence="3 4" key="1">
    <citation type="submission" date="2019-03" db="EMBL/GenBank/DDBJ databases">
        <title>Genomic Encyclopedia of Type Strains, Phase IV (KMG-IV): sequencing the most valuable type-strain genomes for metagenomic binning, comparative biology and taxonomic classification.</title>
        <authorList>
            <person name="Goeker M."/>
        </authorList>
    </citation>
    <scope>NUCLEOTIDE SEQUENCE [LARGE SCALE GENOMIC DNA]</scope>
    <source>
        <strain evidence="3 4">DSM 15969</strain>
    </source>
</reference>
<dbReference type="InterPro" id="IPR001466">
    <property type="entry name" value="Beta-lactam-related"/>
</dbReference>
<feature type="domain" description="Beta-lactamase-related" evidence="2">
    <location>
        <begin position="44"/>
        <end position="310"/>
    </location>
</feature>
<feature type="signal peptide" evidence="1">
    <location>
        <begin position="1"/>
        <end position="22"/>
    </location>
</feature>
<proteinExistence type="predicted"/>